<comment type="subcellular location">
    <subcellularLocation>
        <location evidence="4">Cytoplasm</location>
    </subcellularLocation>
</comment>
<evidence type="ECO:0000313" key="5">
    <source>
        <dbReference type="EMBL" id="TWU25063.1"/>
    </source>
</evidence>
<dbReference type="Gene3D" id="2.60.40.4380">
    <property type="entry name" value="Translational regulator CsrA"/>
    <property type="match status" value="1"/>
</dbReference>
<dbReference type="OrthoDB" id="289081at2"/>
<reference evidence="5 6" key="1">
    <citation type="submission" date="2019-02" db="EMBL/GenBank/DDBJ databases">
        <title>Deep-cultivation of Planctomycetes and their phenomic and genomic characterization uncovers novel biology.</title>
        <authorList>
            <person name="Wiegand S."/>
            <person name="Jogler M."/>
            <person name="Boedeker C."/>
            <person name="Pinto D."/>
            <person name="Vollmers J."/>
            <person name="Rivas-Marin E."/>
            <person name="Kohn T."/>
            <person name="Peeters S.H."/>
            <person name="Heuer A."/>
            <person name="Rast P."/>
            <person name="Oberbeckmann S."/>
            <person name="Bunk B."/>
            <person name="Jeske O."/>
            <person name="Meyerdierks A."/>
            <person name="Storesund J.E."/>
            <person name="Kallscheuer N."/>
            <person name="Luecker S."/>
            <person name="Lage O.M."/>
            <person name="Pohl T."/>
            <person name="Merkel B.J."/>
            <person name="Hornburger P."/>
            <person name="Mueller R.-W."/>
            <person name="Bruemmer F."/>
            <person name="Labrenz M."/>
            <person name="Spormann A.M."/>
            <person name="Op Den Camp H."/>
            <person name="Overmann J."/>
            <person name="Amann R."/>
            <person name="Jetten M.S.M."/>
            <person name="Mascher T."/>
            <person name="Medema M.H."/>
            <person name="Devos D.P."/>
            <person name="Kaster A.-K."/>
            <person name="Ovreas L."/>
            <person name="Rohde M."/>
            <person name="Galperin M.Y."/>
            <person name="Jogler C."/>
        </authorList>
    </citation>
    <scope>NUCLEOTIDE SEQUENCE [LARGE SCALE GENOMIC DNA]</scope>
    <source>
        <strain evidence="5 6">Pla52o</strain>
    </source>
</reference>
<dbReference type="GO" id="GO:0048027">
    <property type="term" value="F:mRNA 5'-UTR binding"/>
    <property type="evidence" value="ECO:0007669"/>
    <property type="project" value="UniProtKB-UniRule"/>
</dbReference>
<dbReference type="SUPFAM" id="SSF117130">
    <property type="entry name" value="CsrA-like"/>
    <property type="match status" value="1"/>
</dbReference>
<proteinExistence type="inferred from homology"/>
<comment type="caution">
    <text evidence="5">The sequence shown here is derived from an EMBL/GenBank/DDBJ whole genome shotgun (WGS) entry which is preliminary data.</text>
</comment>
<sequence length="78" mass="8170">MLVLSRKVGESVQIGSDVTLTITRLSGGRVQIGITAPREVAIRRGELGLLNSDPAPVQVVALATEVSTENSQSLTLSL</sequence>
<name>A0A5C6CJN2_9BACT</name>
<evidence type="ECO:0000256" key="2">
    <source>
        <dbReference type="ARBA" id="ARBA00022845"/>
    </source>
</evidence>
<evidence type="ECO:0000256" key="1">
    <source>
        <dbReference type="ARBA" id="ARBA00022490"/>
    </source>
</evidence>
<keyword evidence="6" id="KW-1185">Reference proteome</keyword>
<dbReference type="AlphaFoldDB" id="A0A5C6CJN2"/>
<protein>
    <recommendedName>
        <fullName evidence="4">Translational regulator CsrA</fullName>
    </recommendedName>
</protein>
<dbReference type="GO" id="GO:0044781">
    <property type="term" value="P:bacterial-type flagellum organization"/>
    <property type="evidence" value="ECO:0007669"/>
    <property type="project" value="UniProtKB-KW"/>
</dbReference>
<comment type="subunit">
    <text evidence="4">Homodimer; the beta-strands of each monomer intercalate to form a hydrophobic core, while the alpha-helices form wings that extend away from the core.</text>
</comment>
<dbReference type="Proteomes" id="UP000316304">
    <property type="component" value="Unassembled WGS sequence"/>
</dbReference>
<organism evidence="5 6">
    <name type="scientific">Novipirellula galeiformis</name>
    <dbReference type="NCBI Taxonomy" id="2528004"/>
    <lineage>
        <taxon>Bacteria</taxon>
        <taxon>Pseudomonadati</taxon>
        <taxon>Planctomycetota</taxon>
        <taxon>Planctomycetia</taxon>
        <taxon>Pirellulales</taxon>
        <taxon>Pirellulaceae</taxon>
        <taxon>Novipirellula</taxon>
    </lineage>
</organism>
<dbReference type="Pfam" id="PF02599">
    <property type="entry name" value="CsrA"/>
    <property type="match status" value="1"/>
</dbReference>
<keyword evidence="4" id="KW-1005">Bacterial flagellum biogenesis</keyword>
<dbReference type="GO" id="GO:0006402">
    <property type="term" value="P:mRNA catabolic process"/>
    <property type="evidence" value="ECO:0007669"/>
    <property type="project" value="InterPro"/>
</dbReference>
<gene>
    <name evidence="4" type="primary">csrA</name>
    <name evidence="5" type="ORF">Pla52o_13600</name>
</gene>
<keyword evidence="1 4" id="KW-0963">Cytoplasm</keyword>
<comment type="similarity">
    <text evidence="4">Belongs to the CsrA/RsmA family.</text>
</comment>
<dbReference type="GO" id="GO:0005829">
    <property type="term" value="C:cytosol"/>
    <property type="evidence" value="ECO:0007669"/>
    <property type="project" value="TreeGrafter"/>
</dbReference>
<evidence type="ECO:0000256" key="4">
    <source>
        <dbReference type="HAMAP-Rule" id="MF_00167"/>
    </source>
</evidence>
<dbReference type="GO" id="GO:1902208">
    <property type="term" value="P:regulation of bacterial-type flagellum assembly"/>
    <property type="evidence" value="ECO:0007669"/>
    <property type="project" value="UniProtKB-UniRule"/>
</dbReference>
<dbReference type="InterPro" id="IPR036107">
    <property type="entry name" value="CsrA_sf"/>
</dbReference>
<dbReference type="HAMAP" id="MF_00167">
    <property type="entry name" value="CsrA"/>
    <property type="match status" value="1"/>
</dbReference>
<dbReference type="EMBL" id="SJPT01000002">
    <property type="protein sequence ID" value="TWU25063.1"/>
    <property type="molecule type" value="Genomic_DNA"/>
</dbReference>
<keyword evidence="4" id="KW-0678">Repressor</keyword>
<dbReference type="PANTHER" id="PTHR34984">
    <property type="entry name" value="CARBON STORAGE REGULATOR"/>
    <property type="match status" value="1"/>
</dbReference>
<dbReference type="PANTHER" id="PTHR34984:SF1">
    <property type="entry name" value="CARBON STORAGE REGULATOR"/>
    <property type="match status" value="1"/>
</dbReference>
<dbReference type="GO" id="GO:0006109">
    <property type="term" value="P:regulation of carbohydrate metabolic process"/>
    <property type="evidence" value="ECO:0007669"/>
    <property type="project" value="InterPro"/>
</dbReference>
<evidence type="ECO:0000256" key="3">
    <source>
        <dbReference type="ARBA" id="ARBA00022884"/>
    </source>
</evidence>
<comment type="function">
    <text evidence="4">A translational regulator that binds mRNA to regulate translation initiation and/or mRNA stability. Usually binds in the 5'-UTR at or near the Shine-Dalgarno sequence preventing ribosome-binding, thus repressing translation. Its main target seems to be the major flagellin gene, while its function is anatagonized by FliW.</text>
</comment>
<accession>A0A5C6CJN2</accession>
<dbReference type="GO" id="GO:0045947">
    <property type="term" value="P:negative regulation of translational initiation"/>
    <property type="evidence" value="ECO:0007669"/>
    <property type="project" value="UniProtKB-UniRule"/>
</dbReference>
<evidence type="ECO:0000313" key="6">
    <source>
        <dbReference type="Proteomes" id="UP000316304"/>
    </source>
</evidence>
<dbReference type="RefSeq" id="WP_146593764.1">
    <property type="nucleotide sequence ID" value="NZ_SJPT01000002.1"/>
</dbReference>
<dbReference type="InterPro" id="IPR003751">
    <property type="entry name" value="CsrA"/>
</dbReference>
<keyword evidence="3 4" id="KW-0694">RNA-binding</keyword>
<keyword evidence="2 4" id="KW-0810">Translation regulation</keyword>